<organism evidence="1 2">
    <name type="scientific">Trifolium medium</name>
    <dbReference type="NCBI Taxonomy" id="97028"/>
    <lineage>
        <taxon>Eukaryota</taxon>
        <taxon>Viridiplantae</taxon>
        <taxon>Streptophyta</taxon>
        <taxon>Embryophyta</taxon>
        <taxon>Tracheophyta</taxon>
        <taxon>Spermatophyta</taxon>
        <taxon>Magnoliopsida</taxon>
        <taxon>eudicotyledons</taxon>
        <taxon>Gunneridae</taxon>
        <taxon>Pentapetalae</taxon>
        <taxon>rosids</taxon>
        <taxon>fabids</taxon>
        <taxon>Fabales</taxon>
        <taxon>Fabaceae</taxon>
        <taxon>Papilionoideae</taxon>
        <taxon>50 kb inversion clade</taxon>
        <taxon>NPAAA clade</taxon>
        <taxon>Hologalegina</taxon>
        <taxon>IRL clade</taxon>
        <taxon>Trifolieae</taxon>
        <taxon>Trifolium</taxon>
    </lineage>
</organism>
<reference evidence="1 2" key="1">
    <citation type="journal article" date="2018" name="Front. Plant Sci.">
        <title>Red Clover (Trifolium pratense) and Zigzag Clover (T. medium) - A Picture of Genomic Similarities and Differences.</title>
        <authorList>
            <person name="Dluhosova J."/>
            <person name="Istvanek J."/>
            <person name="Nedelnik J."/>
            <person name="Repkova J."/>
        </authorList>
    </citation>
    <scope>NUCLEOTIDE SEQUENCE [LARGE SCALE GENOMIC DNA]</scope>
    <source>
        <strain evidence="2">cv. 10/8</strain>
        <tissue evidence="1">Leaf</tissue>
    </source>
</reference>
<dbReference type="Proteomes" id="UP000265520">
    <property type="component" value="Unassembled WGS sequence"/>
</dbReference>
<dbReference type="EMBL" id="LXQA010076126">
    <property type="protein sequence ID" value="MCI10410.1"/>
    <property type="molecule type" value="Genomic_DNA"/>
</dbReference>
<dbReference type="InterPro" id="IPR011042">
    <property type="entry name" value="6-blade_b-propeller_TolB-like"/>
</dbReference>
<feature type="non-terminal residue" evidence="1">
    <location>
        <position position="94"/>
    </location>
</feature>
<keyword evidence="2" id="KW-1185">Reference proteome</keyword>
<dbReference type="Gene3D" id="2.120.10.30">
    <property type="entry name" value="TolB, C-terminal domain"/>
    <property type="match status" value="1"/>
</dbReference>
<dbReference type="GO" id="GO:0016787">
    <property type="term" value="F:hydrolase activity"/>
    <property type="evidence" value="ECO:0007669"/>
    <property type="project" value="TreeGrafter"/>
</dbReference>
<dbReference type="Pfam" id="PF20067">
    <property type="entry name" value="SSL_N"/>
    <property type="match status" value="1"/>
</dbReference>
<dbReference type="GO" id="GO:0012505">
    <property type="term" value="C:endomembrane system"/>
    <property type="evidence" value="ECO:0007669"/>
    <property type="project" value="TreeGrafter"/>
</dbReference>
<comment type="caution">
    <text evidence="1">The sequence shown here is derived from an EMBL/GenBank/DDBJ whole genome shotgun (WGS) entry which is preliminary data.</text>
</comment>
<evidence type="ECO:0000313" key="1">
    <source>
        <dbReference type="EMBL" id="MCI10410.1"/>
    </source>
</evidence>
<dbReference type="PANTHER" id="PTHR10426:SF21">
    <property type="entry name" value="PROTEIN STRICTOSIDINE SYNTHASE-LIKE 13"/>
    <property type="match status" value="1"/>
</dbReference>
<proteinExistence type="predicted"/>
<accession>A0A392PG04</accession>
<name>A0A392PG04_9FABA</name>
<protein>
    <submittedName>
        <fullName evidence="1">Adipocyte plasma membrane-associated protein</fullName>
    </submittedName>
</protein>
<dbReference type="AlphaFoldDB" id="A0A392PG04"/>
<evidence type="ECO:0000313" key="2">
    <source>
        <dbReference type="Proteomes" id="UP000265520"/>
    </source>
</evidence>
<sequence length="94" mass="10791">MDPFHLGPVSGHKFRPVKHNIAPYKQVMKNWPRDNMSRLAMHGKLEFENEVFGPESLEFDNMGRGPYTGLADGRIVRWMGEELGWETFAVVTSN</sequence>
<dbReference type="PANTHER" id="PTHR10426">
    <property type="entry name" value="STRICTOSIDINE SYNTHASE-RELATED"/>
    <property type="match status" value="1"/>
</dbReference>